<reference evidence="8" key="2">
    <citation type="submission" date="2019-07" db="EMBL/GenBank/DDBJ databases">
        <authorList>
            <person name="Seetharam A."/>
            <person name="Woodhouse M."/>
            <person name="Cannon E."/>
        </authorList>
    </citation>
    <scope>NUCLEOTIDE SEQUENCE [LARGE SCALE GENOMIC DNA]</scope>
    <source>
        <strain evidence="8">cv. B73</strain>
    </source>
</reference>
<evidence type="ECO:0000259" key="7">
    <source>
        <dbReference type="PROSITE" id="PS50811"/>
    </source>
</evidence>
<dbReference type="EnsemblPlants" id="Zm00001eb408520_T003">
    <property type="protein sequence ID" value="Zm00001eb408520_P003"/>
    <property type="gene ID" value="Zm00001eb408520"/>
</dbReference>
<feature type="region of interest" description="Disordered" evidence="6">
    <location>
        <begin position="300"/>
        <end position="376"/>
    </location>
</feature>
<dbReference type="Pfam" id="PF03106">
    <property type="entry name" value="WRKY"/>
    <property type="match status" value="1"/>
</dbReference>
<reference evidence="8" key="3">
    <citation type="submission" date="2021-05" db="UniProtKB">
        <authorList>
            <consortium name="EnsemblPlants"/>
        </authorList>
    </citation>
    <scope>IDENTIFICATION</scope>
    <source>
        <strain evidence="8">cv. B73</strain>
    </source>
</reference>
<protein>
    <recommendedName>
        <fullName evidence="7">WRKY domain-containing protein</fullName>
    </recommendedName>
</protein>
<accession>A0A804ULC9</accession>
<dbReference type="GO" id="GO:0005634">
    <property type="term" value="C:nucleus"/>
    <property type="evidence" value="ECO:0007669"/>
    <property type="project" value="UniProtKB-SubCell"/>
</dbReference>
<keyword evidence="4" id="KW-0804">Transcription</keyword>
<dbReference type="InParanoid" id="A0A804ULC9"/>
<keyword evidence="5" id="KW-0539">Nucleus</keyword>
<dbReference type="OrthoDB" id="2021064at2759"/>
<feature type="compositionally biased region" description="Polar residues" evidence="6">
    <location>
        <begin position="348"/>
        <end position="358"/>
    </location>
</feature>
<dbReference type="PROSITE" id="PS50811">
    <property type="entry name" value="WRKY"/>
    <property type="match status" value="1"/>
</dbReference>
<dbReference type="PANTHER" id="PTHR32096:SF146">
    <property type="entry name" value="WRKY TRANSCRIPTION FACTOR 19-RELATED"/>
    <property type="match status" value="1"/>
</dbReference>
<name>A0A804ULC9_MAIZE</name>
<dbReference type="Gramene" id="Zm00001eb408520_T003">
    <property type="protein sequence ID" value="Zm00001eb408520_P003"/>
    <property type="gene ID" value="Zm00001eb408520"/>
</dbReference>
<dbReference type="PANTHER" id="PTHR32096">
    <property type="entry name" value="WRKY TRANSCRIPTION FACTOR 30-RELATED-RELATED"/>
    <property type="match status" value="1"/>
</dbReference>
<comment type="subcellular location">
    <subcellularLocation>
        <location evidence="1">Nucleus</location>
    </subcellularLocation>
</comment>
<dbReference type="FunCoup" id="A0A804ULC9">
    <property type="interactions" value="1032"/>
</dbReference>
<dbReference type="InterPro" id="IPR044810">
    <property type="entry name" value="WRKY_plant"/>
</dbReference>
<evidence type="ECO:0000256" key="4">
    <source>
        <dbReference type="ARBA" id="ARBA00023163"/>
    </source>
</evidence>
<evidence type="ECO:0000256" key="3">
    <source>
        <dbReference type="ARBA" id="ARBA00023125"/>
    </source>
</evidence>
<sequence length="425" mass="45120">MPAPASTSTDSFLVSSELVAAARIGGVRARASEPSLSCGRELRSSVLAFWGSAAVAMAPPPPPYARVMEDMVKGREYATQLKALLRESPEASRLVDRILHAISLTIQTAKAAAAAAEEEEEEEASEVQSEVTCTGKRKAAGGAGKRAAACRRSPAIVGCDEEREGSGGRTRVAQVRAEGDPELQAPKVRFHPSRANHCSSIEIDRSTIHHSRTEYAQPEVLISVDDARRRRRAYFRCTHKHDQQCAAQRQVQRRDDDPDAYTVTYIGAHTCRDPATAADDELHAGSRLISFAAANATTASTTTTTGNASNRQAGHKGAVLPAEPPRQLEGGGGGGEREQELELEEVLSSLTPAGSSAATAEAVRTATPGPDQGDVTSGLQLQQQQQHWFGGGGLSGVAHLGYDDTFDLEDIVFGSITGGMYAAEY</sequence>
<keyword evidence="3" id="KW-0238">DNA-binding</keyword>
<dbReference type="SMART" id="SM00774">
    <property type="entry name" value="WRKY"/>
    <property type="match status" value="1"/>
</dbReference>
<evidence type="ECO:0000256" key="2">
    <source>
        <dbReference type="ARBA" id="ARBA00023015"/>
    </source>
</evidence>
<keyword evidence="9" id="KW-1185">Reference proteome</keyword>
<organism evidence="8 9">
    <name type="scientific">Zea mays</name>
    <name type="common">Maize</name>
    <dbReference type="NCBI Taxonomy" id="4577"/>
    <lineage>
        <taxon>Eukaryota</taxon>
        <taxon>Viridiplantae</taxon>
        <taxon>Streptophyta</taxon>
        <taxon>Embryophyta</taxon>
        <taxon>Tracheophyta</taxon>
        <taxon>Spermatophyta</taxon>
        <taxon>Magnoliopsida</taxon>
        <taxon>Liliopsida</taxon>
        <taxon>Poales</taxon>
        <taxon>Poaceae</taxon>
        <taxon>PACMAD clade</taxon>
        <taxon>Panicoideae</taxon>
        <taxon>Andropogonodae</taxon>
        <taxon>Andropogoneae</taxon>
        <taxon>Tripsacinae</taxon>
        <taxon>Zea</taxon>
    </lineage>
</organism>
<feature type="domain" description="WRKY" evidence="7">
    <location>
        <begin position="232"/>
        <end position="274"/>
    </location>
</feature>
<keyword evidence="2" id="KW-0805">Transcription regulation</keyword>
<dbReference type="InterPro" id="IPR003657">
    <property type="entry name" value="WRKY_dom"/>
</dbReference>
<dbReference type="Proteomes" id="UP000007305">
    <property type="component" value="Chromosome 10"/>
</dbReference>
<evidence type="ECO:0000256" key="6">
    <source>
        <dbReference type="SAM" id="MobiDB-lite"/>
    </source>
</evidence>
<dbReference type="Gene3D" id="2.20.25.80">
    <property type="entry name" value="WRKY domain"/>
    <property type="match status" value="1"/>
</dbReference>
<feature type="compositionally biased region" description="Low complexity" evidence="6">
    <location>
        <begin position="300"/>
        <end position="310"/>
    </location>
</feature>
<dbReference type="GO" id="GO:0003700">
    <property type="term" value="F:DNA-binding transcription factor activity"/>
    <property type="evidence" value="ECO:0007669"/>
    <property type="project" value="InterPro"/>
</dbReference>
<evidence type="ECO:0000256" key="1">
    <source>
        <dbReference type="ARBA" id="ARBA00004123"/>
    </source>
</evidence>
<proteinExistence type="predicted"/>
<dbReference type="GO" id="GO:0043565">
    <property type="term" value="F:sequence-specific DNA binding"/>
    <property type="evidence" value="ECO:0007669"/>
    <property type="project" value="InterPro"/>
</dbReference>
<gene>
    <name evidence="8" type="primary">LOC100277272</name>
</gene>
<reference evidence="9" key="1">
    <citation type="journal article" date="2009" name="Science">
        <title>The B73 maize genome: complexity, diversity, and dynamics.</title>
        <authorList>
            <person name="Schnable P.S."/>
            <person name="Ware D."/>
            <person name="Fulton R.S."/>
            <person name="Stein J.C."/>
            <person name="Wei F."/>
            <person name="Pasternak S."/>
            <person name="Liang C."/>
            <person name="Zhang J."/>
            <person name="Fulton L."/>
            <person name="Graves T.A."/>
            <person name="Minx P."/>
            <person name="Reily A.D."/>
            <person name="Courtney L."/>
            <person name="Kruchowski S.S."/>
            <person name="Tomlinson C."/>
            <person name="Strong C."/>
            <person name="Delehaunty K."/>
            <person name="Fronick C."/>
            <person name="Courtney B."/>
            <person name="Rock S.M."/>
            <person name="Belter E."/>
            <person name="Du F."/>
            <person name="Kim K."/>
            <person name="Abbott R.M."/>
            <person name="Cotton M."/>
            <person name="Levy A."/>
            <person name="Marchetto P."/>
            <person name="Ochoa K."/>
            <person name="Jackson S.M."/>
            <person name="Gillam B."/>
            <person name="Chen W."/>
            <person name="Yan L."/>
            <person name="Higginbotham J."/>
            <person name="Cardenas M."/>
            <person name="Waligorski J."/>
            <person name="Applebaum E."/>
            <person name="Phelps L."/>
            <person name="Falcone J."/>
            <person name="Kanchi K."/>
            <person name="Thane T."/>
            <person name="Scimone A."/>
            <person name="Thane N."/>
            <person name="Henke J."/>
            <person name="Wang T."/>
            <person name="Ruppert J."/>
            <person name="Shah N."/>
            <person name="Rotter K."/>
            <person name="Hodges J."/>
            <person name="Ingenthron E."/>
            <person name="Cordes M."/>
            <person name="Kohlberg S."/>
            <person name="Sgro J."/>
            <person name="Delgado B."/>
            <person name="Mead K."/>
            <person name="Chinwalla A."/>
            <person name="Leonard S."/>
            <person name="Crouse K."/>
            <person name="Collura K."/>
            <person name="Kudrna D."/>
            <person name="Currie J."/>
            <person name="He R."/>
            <person name="Angelova A."/>
            <person name="Rajasekar S."/>
            <person name="Mueller T."/>
            <person name="Lomeli R."/>
            <person name="Scara G."/>
            <person name="Ko A."/>
            <person name="Delaney K."/>
            <person name="Wissotski M."/>
            <person name="Lopez G."/>
            <person name="Campos D."/>
            <person name="Braidotti M."/>
            <person name="Ashley E."/>
            <person name="Golser W."/>
            <person name="Kim H."/>
            <person name="Lee S."/>
            <person name="Lin J."/>
            <person name="Dujmic Z."/>
            <person name="Kim W."/>
            <person name="Talag J."/>
            <person name="Zuccolo A."/>
            <person name="Fan C."/>
            <person name="Sebastian A."/>
            <person name="Kramer M."/>
            <person name="Spiegel L."/>
            <person name="Nascimento L."/>
            <person name="Zutavern T."/>
            <person name="Miller B."/>
            <person name="Ambroise C."/>
            <person name="Muller S."/>
            <person name="Spooner W."/>
            <person name="Narechania A."/>
            <person name="Ren L."/>
            <person name="Wei S."/>
            <person name="Kumari S."/>
            <person name="Faga B."/>
            <person name="Levy M.J."/>
            <person name="McMahan L."/>
            <person name="Van Buren P."/>
            <person name="Vaughn M.W."/>
            <person name="Ying K."/>
            <person name="Yeh C.-T."/>
            <person name="Emrich S.J."/>
            <person name="Jia Y."/>
            <person name="Kalyanaraman A."/>
            <person name="Hsia A.-P."/>
            <person name="Barbazuk W.B."/>
            <person name="Baucom R.S."/>
            <person name="Brutnell T.P."/>
            <person name="Carpita N.C."/>
            <person name="Chaparro C."/>
            <person name="Chia J.-M."/>
            <person name="Deragon J.-M."/>
            <person name="Estill J.C."/>
            <person name="Fu Y."/>
            <person name="Jeddeloh J.A."/>
            <person name="Han Y."/>
            <person name="Lee H."/>
            <person name="Li P."/>
            <person name="Lisch D.R."/>
            <person name="Liu S."/>
            <person name="Liu Z."/>
            <person name="Nagel D.H."/>
            <person name="McCann M.C."/>
            <person name="SanMiguel P."/>
            <person name="Myers A.M."/>
            <person name="Nettleton D."/>
            <person name="Nguyen J."/>
            <person name="Penning B.W."/>
            <person name="Ponnala L."/>
            <person name="Schneider K.L."/>
            <person name="Schwartz D.C."/>
            <person name="Sharma A."/>
            <person name="Soderlund C."/>
            <person name="Springer N.M."/>
            <person name="Sun Q."/>
            <person name="Wang H."/>
            <person name="Waterman M."/>
            <person name="Westerman R."/>
            <person name="Wolfgruber T.K."/>
            <person name="Yang L."/>
            <person name="Yu Y."/>
            <person name="Zhang L."/>
            <person name="Zhou S."/>
            <person name="Zhu Q."/>
            <person name="Bennetzen J.L."/>
            <person name="Dawe R.K."/>
            <person name="Jiang J."/>
            <person name="Jiang N."/>
            <person name="Presting G.G."/>
            <person name="Wessler S.R."/>
            <person name="Aluru S."/>
            <person name="Martienssen R.A."/>
            <person name="Clifton S.W."/>
            <person name="McCombie W.R."/>
            <person name="Wing R.A."/>
            <person name="Wilson R.K."/>
        </authorList>
    </citation>
    <scope>NUCLEOTIDE SEQUENCE [LARGE SCALE GENOMIC DNA]</scope>
    <source>
        <strain evidence="9">cv. B73</strain>
    </source>
</reference>
<dbReference type="InterPro" id="IPR036576">
    <property type="entry name" value="WRKY_dom_sf"/>
</dbReference>
<evidence type="ECO:0000256" key="5">
    <source>
        <dbReference type="ARBA" id="ARBA00023242"/>
    </source>
</evidence>
<evidence type="ECO:0000313" key="8">
    <source>
        <dbReference type="EnsemblPlants" id="Zm00001eb408520_P003"/>
    </source>
</evidence>
<evidence type="ECO:0000313" key="9">
    <source>
        <dbReference type="Proteomes" id="UP000007305"/>
    </source>
</evidence>
<dbReference type="SUPFAM" id="SSF118290">
    <property type="entry name" value="WRKY DNA-binding domain"/>
    <property type="match status" value="1"/>
</dbReference>
<dbReference type="AlphaFoldDB" id="A0A804ULC9"/>